<reference evidence="1 2" key="1">
    <citation type="submission" date="2018-08" db="EMBL/GenBank/DDBJ databases">
        <title>Chitinophaga sp. K20C18050901, a novel bacterium isolated from forest soil.</title>
        <authorList>
            <person name="Wang C."/>
        </authorList>
    </citation>
    <scope>NUCLEOTIDE SEQUENCE [LARGE SCALE GENOMIC DNA]</scope>
    <source>
        <strain evidence="1 2">K20C18050901</strain>
    </source>
</reference>
<keyword evidence="2" id="KW-1185">Reference proteome</keyword>
<sequence>MDYILEKSIWTAADFDKMNWRGVSIYEMAMTGDLELDLDYIFNRNEPELKGFIPTFWIAPCTLVFKQIRDLRFDMDVVRSDGFQIDYIEKSDDRWTIVTRNGDLSFTSDGYEMFVRQKPTFQYRQFIGIERGGYTLERITDQPNPYLLSEAYIEKRRKDAEMYEYAYKRKQKKLDLEVLEERRLNGEIDTPEFLRVKKELWMAIEGYGYWLKGTSFEDA</sequence>
<dbReference type="AlphaFoldDB" id="A0A3E1P5F8"/>
<organism evidence="1 2">
    <name type="scientific">Chitinophaga silvisoli</name>
    <dbReference type="NCBI Taxonomy" id="2291814"/>
    <lineage>
        <taxon>Bacteria</taxon>
        <taxon>Pseudomonadati</taxon>
        <taxon>Bacteroidota</taxon>
        <taxon>Chitinophagia</taxon>
        <taxon>Chitinophagales</taxon>
        <taxon>Chitinophagaceae</taxon>
        <taxon>Chitinophaga</taxon>
    </lineage>
</organism>
<accession>A0A3E1P5F8</accession>
<proteinExistence type="predicted"/>
<comment type="caution">
    <text evidence="1">The sequence shown here is derived from an EMBL/GenBank/DDBJ whole genome shotgun (WGS) entry which is preliminary data.</text>
</comment>
<evidence type="ECO:0000313" key="2">
    <source>
        <dbReference type="Proteomes" id="UP000261174"/>
    </source>
</evidence>
<dbReference type="RefSeq" id="WP_116852899.1">
    <property type="nucleotide sequence ID" value="NZ_QTJV01000002.1"/>
</dbReference>
<name>A0A3E1P5F8_9BACT</name>
<protein>
    <submittedName>
        <fullName evidence="1">Uncharacterized protein</fullName>
    </submittedName>
</protein>
<evidence type="ECO:0000313" key="1">
    <source>
        <dbReference type="EMBL" id="RFM35421.1"/>
    </source>
</evidence>
<dbReference type="EMBL" id="QTJV01000002">
    <property type="protein sequence ID" value="RFM35421.1"/>
    <property type="molecule type" value="Genomic_DNA"/>
</dbReference>
<gene>
    <name evidence="1" type="ORF">DXN04_08510</name>
</gene>
<dbReference type="OrthoDB" id="7060651at2"/>
<dbReference type="Proteomes" id="UP000261174">
    <property type="component" value="Unassembled WGS sequence"/>
</dbReference>